<dbReference type="Gene3D" id="2.60.40.2630">
    <property type="match status" value="1"/>
</dbReference>
<proteinExistence type="predicted"/>
<evidence type="ECO:0000313" key="1">
    <source>
        <dbReference type="EMBL" id="BBL04712.1"/>
    </source>
</evidence>
<keyword evidence="2" id="KW-1185">Reference proteome</keyword>
<gene>
    <name evidence="1" type="ORF">A5CBH24_20250</name>
</gene>
<dbReference type="InterPro" id="IPR025049">
    <property type="entry name" value="Mfa-like_1"/>
</dbReference>
<name>A0A4Y1WV29_9BACT</name>
<accession>A0A4Y1WV29</accession>
<protein>
    <recommendedName>
        <fullName evidence="3">Fimbrillin family protein</fullName>
    </recommendedName>
</protein>
<dbReference type="EMBL" id="AP019735">
    <property type="protein sequence ID" value="BBL04712.1"/>
    <property type="molecule type" value="Genomic_DNA"/>
</dbReference>
<dbReference type="CDD" id="cd13120">
    <property type="entry name" value="BF2867_like_N"/>
    <property type="match status" value="1"/>
</dbReference>
<evidence type="ECO:0000313" key="2">
    <source>
        <dbReference type="Proteomes" id="UP000318946"/>
    </source>
</evidence>
<sequence length="287" mass="29804">MVVLLLCAAVACDKNESGAGVPAGKEEITVVTAIDALTRAPHLNEDGSGYFQDGDKIALTVTGGGKAVRKEYTIGGAALYWEDLGLPSGTTEASFAGCYPAPESAEGSEFTFDLSTAADKDLLLAPAMKVSKSADTKVNLAFKHAMHKLAINYASDGTYTQEQLEAVKTTCTAKSSCEVNMAAATVSKTADKTAAFEAAGKAVRFLLVPQTSEEVTLKIEIGGKTVEHTLAGLNEVLKNATQEIPAALDGGKCLTLNLTFGKDGIVVEGSQIGGWEDQGTVDGDISM</sequence>
<evidence type="ECO:0008006" key="3">
    <source>
        <dbReference type="Google" id="ProtNLM"/>
    </source>
</evidence>
<dbReference type="Pfam" id="PF13149">
    <property type="entry name" value="Mfa_like_1"/>
    <property type="match status" value="1"/>
</dbReference>
<reference evidence="2" key="1">
    <citation type="submission" date="2019-06" db="EMBL/GenBank/DDBJ databases">
        <title>Alistipes onderdonkii subsp. vulgaris subsp. nov., Alistipes dispar sp. nov. and Alistipes communis sp. nov., isolated from human faeces, and creation of Alistipes onderdonkii subsp. onderdonkii subsp. nov.</title>
        <authorList>
            <person name="Sakamoto M."/>
            <person name="Ikeyama N."/>
            <person name="Ogata Y."/>
            <person name="Suda W."/>
            <person name="Iino T."/>
            <person name="Hattori M."/>
            <person name="Ohkuma M."/>
        </authorList>
    </citation>
    <scope>NUCLEOTIDE SEQUENCE [LARGE SCALE GENOMIC DNA]</scope>
    <source>
        <strain evidence="2">5CBH24</strain>
    </source>
</reference>
<organism evidence="1 2">
    <name type="scientific">Alistipes communis</name>
    <dbReference type="NCBI Taxonomy" id="2585118"/>
    <lineage>
        <taxon>Bacteria</taxon>
        <taxon>Pseudomonadati</taxon>
        <taxon>Bacteroidota</taxon>
        <taxon>Bacteroidia</taxon>
        <taxon>Bacteroidales</taxon>
        <taxon>Rikenellaceae</taxon>
        <taxon>Alistipes</taxon>
    </lineage>
</organism>
<dbReference type="Gene3D" id="2.60.40.2620">
    <property type="entry name" value="Fimbrillin-like"/>
    <property type="match status" value="1"/>
</dbReference>
<dbReference type="AlphaFoldDB" id="A0A4Y1WV29"/>
<dbReference type="Proteomes" id="UP000318946">
    <property type="component" value="Chromosome"/>
</dbReference>
<dbReference type="CDD" id="cd13121">
    <property type="entry name" value="BF2867_like_C"/>
    <property type="match status" value="1"/>
</dbReference>
<dbReference type="KEGG" id="acou:A5CBH24_20250"/>
<dbReference type="InterPro" id="IPR042278">
    <property type="entry name" value="Mfa-like_1_N"/>
</dbReference>